<organism evidence="1 2">
    <name type="scientific">Calocera viscosa (strain TUFC12733)</name>
    <dbReference type="NCBI Taxonomy" id="1330018"/>
    <lineage>
        <taxon>Eukaryota</taxon>
        <taxon>Fungi</taxon>
        <taxon>Dikarya</taxon>
        <taxon>Basidiomycota</taxon>
        <taxon>Agaricomycotina</taxon>
        <taxon>Dacrymycetes</taxon>
        <taxon>Dacrymycetales</taxon>
        <taxon>Dacrymycetaceae</taxon>
        <taxon>Calocera</taxon>
    </lineage>
</organism>
<evidence type="ECO:0008006" key="3">
    <source>
        <dbReference type="Google" id="ProtNLM"/>
    </source>
</evidence>
<dbReference type="SUPFAM" id="SSF52047">
    <property type="entry name" value="RNI-like"/>
    <property type="match status" value="1"/>
</dbReference>
<evidence type="ECO:0000313" key="1">
    <source>
        <dbReference type="EMBL" id="KZO91934.1"/>
    </source>
</evidence>
<gene>
    <name evidence="1" type="ORF">CALVIDRAFT_541420</name>
</gene>
<proteinExistence type="predicted"/>
<reference evidence="1 2" key="1">
    <citation type="journal article" date="2016" name="Mol. Biol. Evol.">
        <title>Comparative Genomics of Early-Diverging Mushroom-Forming Fungi Provides Insights into the Origins of Lignocellulose Decay Capabilities.</title>
        <authorList>
            <person name="Nagy L.G."/>
            <person name="Riley R."/>
            <person name="Tritt A."/>
            <person name="Adam C."/>
            <person name="Daum C."/>
            <person name="Floudas D."/>
            <person name="Sun H."/>
            <person name="Yadav J.S."/>
            <person name="Pangilinan J."/>
            <person name="Larsson K.H."/>
            <person name="Matsuura K."/>
            <person name="Barry K."/>
            <person name="Labutti K."/>
            <person name="Kuo R."/>
            <person name="Ohm R.A."/>
            <person name="Bhattacharya S.S."/>
            <person name="Shirouzu T."/>
            <person name="Yoshinaga Y."/>
            <person name="Martin F.M."/>
            <person name="Grigoriev I.V."/>
            <person name="Hibbett D.S."/>
        </authorList>
    </citation>
    <scope>NUCLEOTIDE SEQUENCE [LARGE SCALE GENOMIC DNA]</scope>
    <source>
        <strain evidence="1 2">TUFC12733</strain>
    </source>
</reference>
<dbReference type="EMBL" id="KV417316">
    <property type="protein sequence ID" value="KZO91934.1"/>
    <property type="molecule type" value="Genomic_DNA"/>
</dbReference>
<protein>
    <recommendedName>
        <fullName evidence="3">F-box domain-containing protein</fullName>
    </recommendedName>
</protein>
<name>A0A167HSG8_CALVF</name>
<sequence length="517" mass="59593">MLRTHSLPAELWLQIFDLLFRNGHTLTAVSGTSHLFHALSQDVQYMHECLVFDYRPPSFPQPGSLQADATDHLLVIAVRAQALVVRRWTTPHDSLLKVLEGPNPREKKEPLRYATYMRPSTSESSPSPFHPLAIAFPQERTALRCIELCNPYITYSLLDALSELPSLREVRLVDHIACEELLPGRTAPFRFETLRIFTWGPLPMVMFGMILNAFCTPQLKSLEWVGKYLTGEGARNFLEVFTRTLPEHCLRTLRLEWYLCAHFGRDIVRAILDFLRTQRNVRDLIMPHDWIIPTAFPSELIPLLERYEGQPYYGPVDQGRAITDLTLTDSQQRSLFDARRPTTTFLDIQQLASLTSLSRLSLNVWRIRADGFKLIADSFPSLVELHVKLCFRSTPEFSLEPPTSTSLHRELSTLFPALQGCRNFTYCWEPVESQSEPLRLRQVGLRRVVLEQLCVLSALSRKTEVLQAVRLQDLDFVRTGRSEWKAYRHDKDKPLEIGLEDMTDVEKDLLVVPEERR</sequence>
<dbReference type="InterPro" id="IPR032675">
    <property type="entry name" value="LRR_dom_sf"/>
</dbReference>
<dbReference type="AlphaFoldDB" id="A0A167HSG8"/>
<keyword evidence="2" id="KW-1185">Reference proteome</keyword>
<evidence type="ECO:0000313" key="2">
    <source>
        <dbReference type="Proteomes" id="UP000076738"/>
    </source>
</evidence>
<accession>A0A167HSG8</accession>
<dbReference type="Proteomes" id="UP000076738">
    <property type="component" value="Unassembled WGS sequence"/>
</dbReference>
<dbReference type="Gene3D" id="3.80.10.10">
    <property type="entry name" value="Ribonuclease Inhibitor"/>
    <property type="match status" value="1"/>
</dbReference>